<comment type="caution">
    <text evidence="7">The sequence shown here is derived from an EMBL/GenBank/DDBJ whole genome shotgun (WGS) entry which is preliminary data.</text>
</comment>
<gene>
    <name evidence="7" type="ORF">CFOL_v3_04655</name>
</gene>
<proteinExistence type="inferred from homology"/>
<feature type="disulfide bond" evidence="5">
    <location>
        <begin position="149"/>
        <end position="231"/>
    </location>
</feature>
<dbReference type="OrthoDB" id="430315at2759"/>
<protein>
    <submittedName>
        <fullName evidence="7">Thaumatin domain-containing protein</fullName>
    </submittedName>
</protein>
<accession>A0A1Q3AZG1</accession>
<feature type="transmembrane region" description="Helical" evidence="6">
    <location>
        <begin position="6"/>
        <end position="25"/>
    </location>
</feature>
<dbReference type="Gene3D" id="2.60.110.10">
    <property type="entry name" value="Thaumatin"/>
    <property type="match status" value="1"/>
</dbReference>
<evidence type="ECO:0000256" key="5">
    <source>
        <dbReference type="PIRSR" id="PIRSR002703-1"/>
    </source>
</evidence>
<keyword evidence="6" id="KW-1133">Transmembrane helix</keyword>
<evidence type="ECO:0000256" key="3">
    <source>
        <dbReference type="ARBA" id="ARBA00022525"/>
    </source>
</evidence>
<dbReference type="PROSITE" id="PS51367">
    <property type="entry name" value="THAUMATIN_2"/>
    <property type="match status" value="1"/>
</dbReference>
<dbReference type="EMBL" id="BDDD01000186">
    <property type="protein sequence ID" value="GAV61127.1"/>
    <property type="molecule type" value="Genomic_DNA"/>
</dbReference>
<name>A0A1Q3AZG1_CEPFO</name>
<feature type="disulfide bond" evidence="5">
    <location>
        <begin position="98"/>
        <end position="104"/>
    </location>
</feature>
<keyword evidence="6" id="KW-0472">Membrane</keyword>
<dbReference type="Proteomes" id="UP000187406">
    <property type="component" value="Unassembled WGS sequence"/>
</dbReference>
<dbReference type="GO" id="GO:0005576">
    <property type="term" value="C:extracellular region"/>
    <property type="evidence" value="ECO:0007669"/>
    <property type="project" value="UniProtKB-SubCell"/>
</dbReference>
<dbReference type="InterPro" id="IPR001938">
    <property type="entry name" value="Thaumatin"/>
</dbReference>
<feature type="disulfide bond" evidence="5">
    <location>
        <begin position="154"/>
        <end position="214"/>
    </location>
</feature>
<dbReference type="Pfam" id="PF00314">
    <property type="entry name" value="Thaumatin"/>
    <property type="match status" value="1"/>
</dbReference>
<dbReference type="InParanoid" id="A0A1Q3AZG1"/>
<keyword evidence="3" id="KW-0964">Secreted</keyword>
<organism evidence="7 8">
    <name type="scientific">Cephalotus follicularis</name>
    <name type="common">Albany pitcher plant</name>
    <dbReference type="NCBI Taxonomy" id="3775"/>
    <lineage>
        <taxon>Eukaryota</taxon>
        <taxon>Viridiplantae</taxon>
        <taxon>Streptophyta</taxon>
        <taxon>Embryophyta</taxon>
        <taxon>Tracheophyta</taxon>
        <taxon>Spermatophyta</taxon>
        <taxon>Magnoliopsida</taxon>
        <taxon>eudicotyledons</taxon>
        <taxon>Gunneridae</taxon>
        <taxon>Pentapetalae</taxon>
        <taxon>rosids</taxon>
        <taxon>fabids</taxon>
        <taxon>Oxalidales</taxon>
        <taxon>Cephalotaceae</taxon>
        <taxon>Cephalotus</taxon>
    </lineage>
</organism>
<dbReference type="SMART" id="SM00205">
    <property type="entry name" value="THN"/>
    <property type="match status" value="1"/>
</dbReference>
<evidence type="ECO:0000256" key="6">
    <source>
        <dbReference type="SAM" id="Phobius"/>
    </source>
</evidence>
<dbReference type="FunFam" id="2.60.110.10:FF:000002">
    <property type="entry name" value="Thaumatin-like protein 1a"/>
    <property type="match status" value="1"/>
</dbReference>
<evidence type="ECO:0000256" key="1">
    <source>
        <dbReference type="ARBA" id="ARBA00004613"/>
    </source>
</evidence>
<feature type="disulfide bond" evidence="5">
    <location>
        <begin position="82"/>
        <end position="93"/>
    </location>
</feature>
<reference evidence="8" key="1">
    <citation type="submission" date="2016-04" db="EMBL/GenBank/DDBJ databases">
        <title>Cephalotus genome sequencing.</title>
        <authorList>
            <person name="Fukushima K."/>
            <person name="Hasebe M."/>
            <person name="Fang X."/>
        </authorList>
    </citation>
    <scope>NUCLEOTIDE SEQUENCE [LARGE SCALE GENOMIC DNA]</scope>
    <source>
        <strain evidence="8">cv. St1</strain>
    </source>
</reference>
<evidence type="ECO:0000256" key="4">
    <source>
        <dbReference type="ARBA" id="ARBA00023157"/>
    </source>
</evidence>
<feature type="disulfide bond" evidence="5">
    <location>
        <begin position="191"/>
        <end position="201"/>
    </location>
</feature>
<keyword evidence="4 5" id="KW-1015">Disulfide bond</keyword>
<sequence>MGHNYGSPLTILFTFLMASGSYMFARAKTFTIVNDCKETVWPGIITHSDNFSGGGFALKPGQSAVYNAPAGWSGRIWARTGCNFSHDTGTGTCQTGSCGTQLNCTGPSSPPNTIAEITVGGDTDFYDVSLVNGFNLPIYILPLKGKGNCSIAGCDGDLRQSCPSQLAVKENGTVIACKSACDEFDTDEYCCRGSYADPAVCKPTNYSMSFKQVCPAASSYALDDRSTIIACSGSEYIVAFCASR</sequence>
<dbReference type="PRINTS" id="PR00347">
    <property type="entry name" value="THAUMATIN"/>
</dbReference>
<keyword evidence="6" id="KW-0812">Transmembrane</keyword>
<dbReference type="CDD" id="cd09218">
    <property type="entry name" value="TLP-PA"/>
    <property type="match status" value="1"/>
</dbReference>
<dbReference type="InterPro" id="IPR037176">
    <property type="entry name" value="Osmotin/thaumatin-like_sf"/>
</dbReference>
<comment type="similarity">
    <text evidence="2">Belongs to the thaumatin family.</text>
</comment>
<comment type="subcellular location">
    <subcellularLocation>
        <location evidence="1">Secreted</location>
    </subcellularLocation>
</comment>
<dbReference type="AlphaFoldDB" id="A0A1Q3AZG1"/>
<feature type="disulfide bond" evidence="5">
    <location>
        <begin position="162"/>
        <end position="177"/>
    </location>
</feature>
<dbReference type="PANTHER" id="PTHR31048">
    <property type="entry name" value="OS03G0233200 PROTEIN"/>
    <property type="match status" value="1"/>
</dbReference>
<evidence type="ECO:0000313" key="8">
    <source>
        <dbReference type="Proteomes" id="UP000187406"/>
    </source>
</evidence>
<evidence type="ECO:0000313" key="7">
    <source>
        <dbReference type="EMBL" id="GAV61127.1"/>
    </source>
</evidence>
<keyword evidence="8" id="KW-1185">Reference proteome</keyword>
<feature type="disulfide bond" evidence="5">
    <location>
        <begin position="181"/>
        <end position="190"/>
    </location>
</feature>
<dbReference type="SUPFAM" id="SSF49870">
    <property type="entry name" value="Osmotin, thaumatin-like protein"/>
    <property type="match status" value="1"/>
</dbReference>
<evidence type="ECO:0000256" key="2">
    <source>
        <dbReference type="ARBA" id="ARBA00010607"/>
    </source>
</evidence>
<dbReference type="PIRSF" id="PIRSF002703">
    <property type="entry name" value="Thaumatin"/>
    <property type="match status" value="1"/>
</dbReference>
<feature type="disulfide bond" evidence="5">
    <location>
        <begin position="36"/>
        <end position="241"/>
    </location>
</feature>